<organism evidence="3 4">
    <name type="scientific">Streptomyces lavenduligriseus</name>
    <dbReference type="NCBI Taxonomy" id="67315"/>
    <lineage>
        <taxon>Bacteria</taxon>
        <taxon>Bacillati</taxon>
        <taxon>Actinomycetota</taxon>
        <taxon>Actinomycetes</taxon>
        <taxon>Kitasatosporales</taxon>
        <taxon>Streptomycetaceae</taxon>
        <taxon>Streptomyces</taxon>
    </lineage>
</organism>
<evidence type="ECO:0000313" key="3">
    <source>
        <dbReference type="EMBL" id="MCL3994838.1"/>
    </source>
</evidence>
<keyword evidence="4" id="KW-1185">Reference proteome</keyword>
<feature type="chain" id="PRO_5045921750" evidence="2">
    <location>
        <begin position="25"/>
        <end position="101"/>
    </location>
</feature>
<keyword evidence="2" id="KW-0732">Signal</keyword>
<evidence type="ECO:0000256" key="1">
    <source>
        <dbReference type="SAM" id="MobiDB-lite"/>
    </source>
</evidence>
<gene>
    <name evidence="3" type="ORF">M4438_15175</name>
</gene>
<feature type="signal peptide" evidence="2">
    <location>
        <begin position="1"/>
        <end position="24"/>
    </location>
</feature>
<dbReference type="EMBL" id="JAMCCK010000021">
    <property type="protein sequence ID" value="MCL3994838.1"/>
    <property type="molecule type" value="Genomic_DNA"/>
</dbReference>
<comment type="caution">
    <text evidence="3">The sequence shown here is derived from an EMBL/GenBank/DDBJ whole genome shotgun (WGS) entry which is preliminary data.</text>
</comment>
<dbReference type="Proteomes" id="UP001202052">
    <property type="component" value="Unassembled WGS sequence"/>
</dbReference>
<protein>
    <submittedName>
        <fullName evidence="3">Uncharacterized protein</fullName>
    </submittedName>
</protein>
<sequence length="101" mass="10334">MHGFKRRAATVGASLALVSAVALAAGGTASAVPSALDAHADAVATAGPAHARHHHRPGNRPDPWIAGQLEQARRIAAHPAPADPWIADQLALFECSRALLG</sequence>
<feature type="region of interest" description="Disordered" evidence="1">
    <location>
        <begin position="43"/>
        <end position="64"/>
    </location>
</feature>
<dbReference type="RefSeq" id="WP_249460266.1">
    <property type="nucleotide sequence ID" value="NZ_JAMCCK010000021.1"/>
</dbReference>
<evidence type="ECO:0000256" key="2">
    <source>
        <dbReference type="SAM" id="SignalP"/>
    </source>
</evidence>
<reference evidence="3 4" key="1">
    <citation type="submission" date="2022-05" db="EMBL/GenBank/DDBJ databases">
        <title>Genome Resource of Streptomyces lavenduligriseus GA1-1, a Strain with Broad-Spectrum Antifungal Activity against Phytopathogenic Fungi.</title>
        <authorList>
            <person name="Qi D."/>
        </authorList>
    </citation>
    <scope>NUCLEOTIDE SEQUENCE [LARGE SCALE GENOMIC DNA]</scope>
    <source>
        <strain evidence="3 4">GA1-1</strain>
    </source>
</reference>
<name>A0ABT0NU56_9ACTN</name>
<evidence type="ECO:0000313" key="4">
    <source>
        <dbReference type="Proteomes" id="UP001202052"/>
    </source>
</evidence>
<accession>A0ABT0NU56</accession>
<proteinExistence type="predicted"/>